<evidence type="ECO:0000256" key="1">
    <source>
        <dbReference type="SAM" id="MobiDB-lite"/>
    </source>
</evidence>
<proteinExistence type="evidence at transcript level"/>
<protein>
    <submittedName>
        <fullName evidence="2">Macaca fascicularis brain cDNA clone: QflA-19107, similar to human chromosome 9 open reading frame 28 (C9orf28), mRNA, RefSeq: XM_088525.5</fullName>
    </submittedName>
</protein>
<evidence type="ECO:0000313" key="4">
    <source>
        <dbReference type="Proteomes" id="UP000233100"/>
    </source>
</evidence>
<dbReference type="EMBL" id="AB172655">
    <property type="protein sequence ID" value="BAE89717.1"/>
    <property type="molecule type" value="mRNA"/>
</dbReference>
<reference evidence="3" key="3">
    <citation type="submission" date="2025-05" db="UniProtKB">
        <authorList>
            <consortium name="Ensembl"/>
        </authorList>
    </citation>
    <scope>IDENTIFICATION</scope>
</reference>
<dbReference type="AlphaFoldDB" id="I7GLQ1"/>
<evidence type="ECO:0000313" key="2">
    <source>
        <dbReference type="EMBL" id="BAE89717.1"/>
    </source>
</evidence>
<organism evidence="2">
    <name type="scientific">Macaca fascicularis</name>
    <name type="common">Crab-eating macaque</name>
    <name type="synonym">Cynomolgus monkey</name>
    <dbReference type="NCBI Taxonomy" id="9541"/>
    <lineage>
        <taxon>Eukaryota</taxon>
        <taxon>Metazoa</taxon>
        <taxon>Chordata</taxon>
        <taxon>Craniata</taxon>
        <taxon>Vertebrata</taxon>
        <taxon>Euteleostomi</taxon>
        <taxon>Mammalia</taxon>
        <taxon>Eutheria</taxon>
        <taxon>Euarchontoglires</taxon>
        <taxon>Primates</taxon>
        <taxon>Haplorrhini</taxon>
        <taxon>Catarrhini</taxon>
        <taxon>Cercopithecidae</taxon>
        <taxon>Cercopithecinae</taxon>
        <taxon>Macaca</taxon>
    </lineage>
</organism>
<accession>I7GLQ1</accession>
<sequence>MPGALHSTPVTGKRPVAALPDPRRLRGSGVGALSARTQNKQRGRLQERKGLPQPPLTPLQAPLELGSQPGAPACPPAVAGWTGPPGHQEEDKLRGLRRAGAIFSIALRT</sequence>
<dbReference type="GeneTree" id="ENSGT00910000147509"/>
<evidence type="ECO:0000313" key="3">
    <source>
        <dbReference type="Ensembl" id="ENSMFAP00000056937.1"/>
    </source>
</evidence>
<dbReference type="Proteomes" id="UP000233100">
    <property type="component" value="Chromosome 15"/>
</dbReference>
<keyword evidence="4" id="KW-1185">Reference proteome</keyword>
<name>I7GLQ1_MACFA</name>
<feature type="compositionally biased region" description="Low complexity" evidence="1">
    <location>
        <begin position="58"/>
        <end position="80"/>
    </location>
</feature>
<dbReference type="Ensembl" id="ENSMFAT00000080429.1">
    <property type="protein sequence ID" value="ENSMFAP00000056937.1"/>
    <property type="gene ID" value="ENSMFAG00000054813.1"/>
</dbReference>
<reference evidence="2" key="1">
    <citation type="journal article" date="2007" name="PLoS Biol.">
        <title>Rate of evolution in brain-expressed genes in humans and other primates.</title>
        <authorList>
            <person name="Wang H.-Y."/>
            <person name="Chien H.-C."/>
            <person name="Osada N."/>
            <person name="Hashimoto K."/>
            <person name="Sugano S."/>
            <person name="Gojobori T."/>
            <person name="Chou C.-K."/>
            <person name="Tsai S.-F."/>
            <person name="Wu C.-I."/>
            <person name="Shen C.-K.J."/>
        </authorList>
    </citation>
    <scope>NUCLEOTIDE SEQUENCE</scope>
</reference>
<reference evidence="3 4" key="2">
    <citation type="submission" date="2013-03" db="EMBL/GenBank/DDBJ databases">
        <authorList>
            <person name="Warren W."/>
            <person name="Wilson R.K."/>
        </authorList>
    </citation>
    <scope>NUCLEOTIDE SEQUENCE</scope>
</reference>
<feature type="region of interest" description="Disordered" evidence="1">
    <location>
        <begin position="1"/>
        <end position="90"/>
    </location>
</feature>